<sequence>MTSPLPNTSSIDLTLASPIMSYLLSYISKMLCIKTPSSEEAKHPAAGEECCVCLSRIRAGEATRRLPCEHSFHRDCVDRWLALCKRTCPLCRVYVADGNGRQAAAKHAGEGALADDLVIWFSTMLVPGF</sequence>
<dbReference type="PANTHER" id="PTHR45977:SF13">
    <property type="entry name" value="GB|AAF27103.1"/>
    <property type="match status" value="1"/>
</dbReference>
<evidence type="ECO:0000256" key="11">
    <source>
        <dbReference type="ARBA" id="ARBA00023136"/>
    </source>
</evidence>
<evidence type="ECO:0000256" key="4">
    <source>
        <dbReference type="ARBA" id="ARBA00022679"/>
    </source>
</evidence>
<dbReference type="KEGG" id="hvg:123429271"/>
<protein>
    <recommendedName>
        <fullName evidence="3">RING-type E3 ubiquitin transferase</fullName>
        <ecNumber evidence="3">2.3.2.27</ecNumber>
    </recommendedName>
</protein>
<keyword evidence="15" id="KW-1185">Reference proteome</keyword>
<comment type="catalytic activity">
    <reaction evidence="1">
        <text>S-ubiquitinyl-[E2 ubiquitin-conjugating enzyme]-L-cysteine + [acceptor protein]-L-lysine = [E2 ubiquitin-conjugating enzyme]-L-cysteine + N(6)-ubiquitinyl-[acceptor protein]-L-lysine.</text>
        <dbReference type="EC" id="2.3.2.27"/>
    </reaction>
</comment>
<comment type="subcellular location">
    <subcellularLocation>
        <location evidence="2">Membrane</location>
        <topology evidence="2">Multi-pass membrane protein</topology>
    </subcellularLocation>
</comment>
<evidence type="ECO:0000256" key="2">
    <source>
        <dbReference type="ARBA" id="ARBA00004141"/>
    </source>
</evidence>
<dbReference type="Gene3D" id="3.30.40.10">
    <property type="entry name" value="Zinc/RING finger domain, C3HC4 (zinc finger)"/>
    <property type="match status" value="1"/>
</dbReference>
<keyword evidence="9" id="KW-0862">Zinc</keyword>
<evidence type="ECO:0000256" key="6">
    <source>
        <dbReference type="ARBA" id="ARBA00022723"/>
    </source>
</evidence>
<reference evidence="15" key="1">
    <citation type="journal article" date="2012" name="Nature">
        <title>A physical, genetic and functional sequence assembly of the barley genome.</title>
        <authorList>
            <consortium name="The International Barley Genome Sequencing Consortium"/>
            <person name="Mayer K.F."/>
            <person name="Waugh R."/>
            <person name="Brown J.W."/>
            <person name="Schulman A."/>
            <person name="Langridge P."/>
            <person name="Platzer M."/>
            <person name="Fincher G.B."/>
            <person name="Muehlbauer G.J."/>
            <person name="Sato K."/>
            <person name="Close T.J."/>
            <person name="Wise R.P."/>
            <person name="Stein N."/>
        </authorList>
    </citation>
    <scope>NUCLEOTIDE SEQUENCE [LARGE SCALE GENOMIC DNA]</scope>
    <source>
        <strain evidence="15">cv. Morex</strain>
    </source>
</reference>
<dbReference type="PROSITE" id="PS50089">
    <property type="entry name" value="ZF_RING_2"/>
    <property type="match status" value="1"/>
</dbReference>
<dbReference type="GO" id="GO:0008270">
    <property type="term" value="F:zinc ion binding"/>
    <property type="evidence" value="ECO:0007669"/>
    <property type="project" value="UniProtKB-KW"/>
</dbReference>
<keyword evidence="8" id="KW-0833">Ubl conjugation pathway</keyword>
<evidence type="ECO:0000256" key="7">
    <source>
        <dbReference type="ARBA" id="ARBA00022771"/>
    </source>
</evidence>
<dbReference type="OMA" id="GHHKTCP"/>
<dbReference type="SUPFAM" id="SSF57850">
    <property type="entry name" value="RING/U-box"/>
    <property type="match status" value="1"/>
</dbReference>
<feature type="domain" description="RING-type" evidence="13">
    <location>
        <begin position="50"/>
        <end position="92"/>
    </location>
</feature>
<gene>
    <name evidence="14" type="primary">LOC123429271</name>
</gene>
<keyword evidence="4" id="KW-0808">Transferase</keyword>
<dbReference type="SMART" id="SM00184">
    <property type="entry name" value="RING"/>
    <property type="match status" value="1"/>
</dbReference>
<name>A0A8I6WK88_HORVV</name>
<dbReference type="GO" id="GO:0016567">
    <property type="term" value="P:protein ubiquitination"/>
    <property type="evidence" value="ECO:0000318"/>
    <property type="project" value="GO_Central"/>
</dbReference>
<accession>A0A8I6WK88</accession>
<keyword evidence="10" id="KW-1133">Transmembrane helix</keyword>
<keyword evidence="7 12" id="KW-0863">Zinc-finger</keyword>
<dbReference type="GeneID" id="123429271"/>
<evidence type="ECO:0000256" key="5">
    <source>
        <dbReference type="ARBA" id="ARBA00022692"/>
    </source>
</evidence>
<reference evidence="14" key="3">
    <citation type="submission" date="2022-01" db="UniProtKB">
        <authorList>
            <consortium name="EnsemblPlants"/>
        </authorList>
    </citation>
    <scope>IDENTIFICATION</scope>
    <source>
        <strain evidence="14">subsp. vulgare</strain>
    </source>
</reference>
<evidence type="ECO:0000313" key="15">
    <source>
        <dbReference type="Proteomes" id="UP000011116"/>
    </source>
</evidence>
<dbReference type="InterPro" id="IPR013083">
    <property type="entry name" value="Znf_RING/FYVE/PHD"/>
</dbReference>
<evidence type="ECO:0000256" key="1">
    <source>
        <dbReference type="ARBA" id="ARBA00000900"/>
    </source>
</evidence>
<dbReference type="Gramene" id="HORVU.MOREX.r3.2HG0105080.1">
    <property type="protein sequence ID" value="HORVU.MOREX.r3.2HG0105080.1.CDS1"/>
    <property type="gene ID" value="HORVU.MOREX.r3.2HG0105080"/>
</dbReference>
<evidence type="ECO:0000256" key="3">
    <source>
        <dbReference type="ARBA" id="ARBA00012483"/>
    </source>
</evidence>
<dbReference type="OrthoDB" id="8062037at2759"/>
<evidence type="ECO:0000256" key="8">
    <source>
        <dbReference type="ARBA" id="ARBA00022786"/>
    </source>
</evidence>
<dbReference type="GO" id="GO:0061630">
    <property type="term" value="F:ubiquitin protein ligase activity"/>
    <property type="evidence" value="ECO:0000318"/>
    <property type="project" value="GO_Central"/>
</dbReference>
<reference evidence="14" key="2">
    <citation type="submission" date="2020-10" db="EMBL/GenBank/DDBJ databases">
        <authorList>
            <person name="Scholz U."/>
            <person name="Mascher M."/>
            <person name="Fiebig A."/>
        </authorList>
    </citation>
    <scope>NUCLEOTIDE SEQUENCE [LARGE SCALE GENOMIC DNA]</scope>
    <source>
        <strain evidence="14">cv. Morex</strain>
    </source>
</reference>
<keyword evidence="11" id="KW-0472">Membrane</keyword>
<evidence type="ECO:0000259" key="13">
    <source>
        <dbReference type="PROSITE" id="PS50089"/>
    </source>
</evidence>
<dbReference type="RefSeq" id="XP_044969261.1">
    <property type="nucleotide sequence ID" value="XM_045113326.1"/>
</dbReference>
<dbReference type="Pfam" id="PF13639">
    <property type="entry name" value="zf-RING_2"/>
    <property type="match status" value="1"/>
</dbReference>
<dbReference type="Proteomes" id="UP000011116">
    <property type="component" value="Chromosome 2H"/>
</dbReference>
<dbReference type="PANTHER" id="PTHR45977">
    <property type="entry name" value="TARGET OF ERK KINASE MPK-1"/>
    <property type="match status" value="1"/>
</dbReference>
<keyword evidence="6" id="KW-0479">Metal-binding</keyword>
<keyword evidence="5" id="KW-0812">Transmembrane</keyword>
<dbReference type="AlphaFoldDB" id="A0A8I6WK88"/>
<evidence type="ECO:0000313" key="14">
    <source>
        <dbReference type="EnsemblPlants" id="HORVU.MOREX.r3.2HG0105080.1.CDS1"/>
    </source>
</evidence>
<dbReference type="GO" id="GO:0016020">
    <property type="term" value="C:membrane"/>
    <property type="evidence" value="ECO:0007669"/>
    <property type="project" value="UniProtKB-SubCell"/>
</dbReference>
<dbReference type="InterPro" id="IPR001841">
    <property type="entry name" value="Znf_RING"/>
</dbReference>
<evidence type="ECO:0000256" key="12">
    <source>
        <dbReference type="PROSITE-ProRule" id="PRU00175"/>
    </source>
</evidence>
<dbReference type="EC" id="2.3.2.27" evidence="3"/>
<organism evidence="14 15">
    <name type="scientific">Hordeum vulgare subsp. vulgare</name>
    <name type="common">Domesticated barley</name>
    <dbReference type="NCBI Taxonomy" id="112509"/>
    <lineage>
        <taxon>Eukaryota</taxon>
        <taxon>Viridiplantae</taxon>
        <taxon>Streptophyta</taxon>
        <taxon>Embryophyta</taxon>
        <taxon>Tracheophyta</taxon>
        <taxon>Spermatophyta</taxon>
        <taxon>Magnoliopsida</taxon>
        <taxon>Liliopsida</taxon>
        <taxon>Poales</taxon>
        <taxon>Poaceae</taxon>
        <taxon>BOP clade</taxon>
        <taxon>Pooideae</taxon>
        <taxon>Triticodae</taxon>
        <taxon>Triticeae</taxon>
        <taxon>Hordeinae</taxon>
        <taxon>Hordeum</taxon>
    </lineage>
</organism>
<proteinExistence type="predicted"/>
<evidence type="ECO:0000256" key="10">
    <source>
        <dbReference type="ARBA" id="ARBA00022989"/>
    </source>
</evidence>
<evidence type="ECO:0000256" key="9">
    <source>
        <dbReference type="ARBA" id="ARBA00022833"/>
    </source>
</evidence>
<dbReference type="EnsemblPlants" id="HORVU.MOREX.r3.2HG0105080.1">
    <property type="protein sequence ID" value="HORVU.MOREX.r3.2HG0105080.1.CDS1"/>
    <property type="gene ID" value="HORVU.MOREX.r3.2HG0105080"/>
</dbReference>